<reference evidence="1 2" key="1">
    <citation type="submission" date="2024-02" db="EMBL/GenBank/DDBJ databases">
        <title>Bacterial strain from lacustrine sediment.</title>
        <authorList>
            <person name="Petit C."/>
            <person name="Fadhlaoui K."/>
        </authorList>
    </citation>
    <scope>NUCLEOTIDE SEQUENCE [LARGE SCALE GENOMIC DNA]</scope>
    <source>
        <strain evidence="1 2">IPX-CK</strain>
    </source>
</reference>
<evidence type="ECO:0000313" key="2">
    <source>
        <dbReference type="Proteomes" id="UP001451571"/>
    </source>
</evidence>
<dbReference type="InterPro" id="IPR032710">
    <property type="entry name" value="NTF2-like_dom_sf"/>
</dbReference>
<gene>
    <name evidence="1" type="ORF">V6984_21245</name>
</gene>
<dbReference type="Proteomes" id="UP001451571">
    <property type="component" value="Chromosome"/>
</dbReference>
<name>A0ABZ3EX94_9FIRM</name>
<keyword evidence="2" id="KW-1185">Reference proteome</keyword>
<proteinExistence type="predicted"/>
<organism evidence="1 2">
    <name type="scientific">Kineothrix sedimenti</name>
    <dbReference type="NCBI Taxonomy" id="3123317"/>
    <lineage>
        <taxon>Bacteria</taxon>
        <taxon>Bacillati</taxon>
        <taxon>Bacillota</taxon>
        <taxon>Clostridia</taxon>
        <taxon>Lachnospirales</taxon>
        <taxon>Lachnospiraceae</taxon>
        <taxon>Kineothrix</taxon>
    </lineage>
</organism>
<dbReference type="Gene3D" id="3.10.450.50">
    <property type="match status" value="1"/>
</dbReference>
<accession>A0ABZ3EX94</accession>
<protein>
    <submittedName>
        <fullName evidence="1">Nuclear transport factor 2 family protein</fullName>
    </submittedName>
</protein>
<dbReference type="EMBL" id="CP146256">
    <property type="protein sequence ID" value="XAH73993.1"/>
    <property type="molecule type" value="Genomic_DNA"/>
</dbReference>
<dbReference type="RefSeq" id="WP_342757589.1">
    <property type="nucleotide sequence ID" value="NZ_CP146256.1"/>
</dbReference>
<evidence type="ECO:0000313" key="1">
    <source>
        <dbReference type="EMBL" id="XAH73993.1"/>
    </source>
</evidence>
<dbReference type="SUPFAM" id="SSF54427">
    <property type="entry name" value="NTF2-like"/>
    <property type="match status" value="1"/>
</dbReference>
<sequence>MDIKSFWKEVLRQNAGEIRKYFMKDAYINWHCTNEHFNVEEYIKANCEYPGEWDGIVERIEELGNLIITAVNVYTADKSFSFHVVSFFRIKDGKIASLDEYWGDDGSAPQWRLDKHIGLPIASPE</sequence>